<dbReference type="Gene3D" id="3.40.630.30">
    <property type="match status" value="1"/>
</dbReference>
<dbReference type="Proteomes" id="UP000694680">
    <property type="component" value="Chromosome 7"/>
</dbReference>
<name>A0A8C5DBR6_GOUWI</name>
<dbReference type="GO" id="GO:1905502">
    <property type="term" value="F:acetyl-CoA binding"/>
    <property type="evidence" value="ECO:0007669"/>
    <property type="project" value="TreeGrafter"/>
</dbReference>
<dbReference type="PROSITE" id="PS51186">
    <property type="entry name" value="GNAT"/>
    <property type="match status" value="1"/>
</dbReference>
<proteinExistence type="predicted"/>
<evidence type="ECO:0000313" key="4">
    <source>
        <dbReference type="Proteomes" id="UP000694680"/>
    </source>
</evidence>
<sequence>MICNRKLNFDSSTQDVAPPPDSQRPYVLPLHLRPDLVVPCADLVNCEWPRSRTARVHALNKSRLQFPVCLVLLCGHQQTEQLLGHARLSRVVGHEGSLFVESVVVSRAQRGRGYGRTLMEETERYARSRGFTRLCLTTHDKQHFYAHLGYQLTTPVQNAGAMTTFVTLETLLRLSGQSVLDNKAPPSIPQAPPPPAVLQAPPPPSIPQAPPPPAVLQAPPPPSVVVQTLNQTPYRDAKGLTIYWMHKNI</sequence>
<gene>
    <name evidence="3" type="primary">naa80</name>
</gene>
<protein>
    <recommendedName>
        <fullName evidence="2">N-acetyltransferase domain-containing protein</fullName>
    </recommendedName>
</protein>
<dbReference type="InterPro" id="IPR016181">
    <property type="entry name" value="Acyl_CoA_acyltransferase"/>
</dbReference>
<dbReference type="Pfam" id="PF00583">
    <property type="entry name" value="Acetyltransf_1"/>
    <property type="match status" value="1"/>
</dbReference>
<dbReference type="CDD" id="cd04301">
    <property type="entry name" value="NAT_SF"/>
    <property type="match status" value="1"/>
</dbReference>
<dbReference type="InterPro" id="IPR000182">
    <property type="entry name" value="GNAT_dom"/>
</dbReference>
<organism evidence="3 4">
    <name type="scientific">Gouania willdenowi</name>
    <name type="common">Blunt-snouted clingfish</name>
    <name type="synonym">Lepadogaster willdenowi</name>
    <dbReference type="NCBI Taxonomy" id="441366"/>
    <lineage>
        <taxon>Eukaryota</taxon>
        <taxon>Metazoa</taxon>
        <taxon>Chordata</taxon>
        <taxon>Craniata</taxon>
        <taxon>Vertebrata</taxon>
        <taxon>Euteleostomi</taxon>
        <taxon>Actinopterygii</taxon>
        <taxon>Neopterygii</taxon>
        <taxon>Teleostei</taxon>
        <taxon>Neoteleostei</taxon>
        <taxon>Acanthomorphata</taxon>
        <taxon>Ovalentaria</taxon>
        <taxon>Blenniimorphae</taxon>
        <taxon>Blenniiformes</taxon>
        <taxon>Gobiesocoidei</taxon>
        <taxon>Gobiesocidae</taxon>
        <taxon>Gobiesocinae</taxon>
        <taxon>Gouania</taxon>
    </lineage>
</organism>
<feature type="domain" description="N-acetyltransferase" evidence="2">
    <location>
        <begin position="27"/>
        <end position="173"/>
    </location>
</feature>
<dbReference type="GO" id="GO:0008080">
    <property type="term" value="F:N-acetyltransferase activity"/>
    <property type="evidence" value="ECO:0007669"/>
    <property type="project" value="InterPro"/>
</dbReference>
<dbReference type="GO" id="GO:0005737">
    <property type="term" value="C:cytoplasm"/>
    <property type="evidence" value="ECO:0007669"/>
    <property type="project" value="TreeGrafter"/>
</dbReference>
<feature type="region of interest" description="Disordered" evidence="1">
    <location>
        <begin position="1"/>
        <end position="22"/>
    </location>
</feature>
<evidence type="ECO:0000259" key="2">
    <source>
        <dbReference type="PROSITE" id="PS51186"/>
    </source>
</evidence>
<reference evidence="3" key="3">
    <citation type="submission" date="2025-09" db="UniProtKB">
        <authorList>
            <consortium name="Ensembl"/>
        </authorList>
    </citation>
    <scope>IDENTIFICATION</scope>
</reference>
<dbReference type="Ensembl" id="ENSGWIT00000005100.1">
    <property type="protein sequence ID" value="ENSGWIP00000004762.1"/>
    <property type="gene ID" value="ENSGWIG00000002533.1"/>
</dbReference>
<evidence type="ECO:0000313" key="3">
    <source>
        <dbReference type="Ensembl" id="ENSGWIP00000004762.1"/>
    </source>
</evidence>
<feature type="region of interest" description="Disordered" evidence="1">
    <location>
        <begin position="182"/>
        <end position="215"/>
    </location>
</feature>
<dbReference type="PANTHER" id="PTHR13538">
    <property type="entry name" value="N-ACETYLTRANSFERASE 6"/>
    <property type="match status" value="1"/>
</dbReference>
<evidence type="ECO:0000256" key="1">
    <source>
        <dbReference type="SAM" id="MobiDB-lite"/>
    </source>
</evidence>
<reference evidence="3" key="2">
    <citation type="submission" date="2025-08" db="UniProtKB">
        <authorList>
            <consortium name="Ensembl"/>
        </authorList>
    </citation>
    <scope>IDENTIFICATION</scope>
</reference>
<feature type="compositionally biased region" description="Pro residues" evidence="1">
    <location>
        <begin position="186"/>
        <end position="215"/>
    </location>
</feature>
<dbReference type="InterPro" id="IPR039840">
    <property type="entry name" value="NAA80"/>
</dbReference>
<dbReference type="PANTHER" id="PTHR13538:SF4">
    <property type="entry name" value="N-ALPHA-ACETYLTRANSFERASE 80"/>
    <property type="match status" value="1"/>
</dbReference>
<accession>A0A8C5DBR6</accession>
<reference evidence="3" key="1">
    <citation type="submission" date="2020-06" db="EMBL/GenBank/DDBJ databases">
        <authorList>
            <consortium name="Wellcome Sanger Institute Data Sharing"/>
        </authorList>
    </citation>
    <scope>NUCLEOTIDE SEQUENCE [LARGE SCALE GENOMIC DNA]</scope>
</reference>
<keyword evidence="4" id="KW-1185">Reference proteome</keyword>
<dbReference type="AlphaFoldDB" id="A0A8C5DBR6"/>
<dbReference type="SUPFAM" id="SSF55729">
    <property type="entry name" value="Acyl-CoA N-acyltransferases (Nat)"/>
    <property type="match status" value="1"/>
</dbReference>